<gene>
    <name evidence="2" type="ORF">HY768_10860</name>
</gene>
<accession>A0A933ML61</accession>
<dbReference type="InterPro" id="IPR002560">
    <property type="entry name" value="Transposase_DDE"/>
</dbReference>
<organism evidence="2 3">
    <name type="scientific">candidate division TA06 bacterium</name>
    <dbReference type="NCBI Taxonomy" id="2250710"/>
    <lineage>
        <taxon>Bacteria</taxon>
        <taxon>Bacteria division TA06</taxon>
    </lineage>
</organism>
<name>A0A933ML61_UNCT6</name>
<feature type="domain" description="Transposase IS204/IS1001/IS1096/IS1165 DDE" evidence="1">
    <location>
        <begin position="9"/>
        <end position="89"/>
    </location>
</feature>
<sequence>MPAFRHAGLSFWESATVAEADQFLSSWIALVMRSRLEPLKKVAKRFRRHKQLMLNWFLVTPRLSNGITEGFNLKAKLTMRKSYGFRYYRTIELALYHTLGNLPAPPLTHEFL</sequence>
<comment type="caution">
    <text evidence="2">The sequence shown here is derived from an EMBL/GenBank/DDBJ whole genome shotgun (WGS) entry which is preliminary data.</text>
</comment>
<evidence type="ECO:0000313" key="2">
    <source>
        <dbReference type="EMBL" id="MBI4727698.1"/>
    </source>
</evidence>
<reference evidence="2" key="1">
    <citation type="submission" date="2020-07" db="EMBL/GenBank/DDBJ databases">
        <title>Huge and variable diversity of episymbiotic CPR bacteria and DPANN archaea in groundwater ecosystems.</title>
        <authorList>
            <person name="He C.Y."/>
            <person name="Keren R."/>
            <person name="Whittaker M."/>
            <person name="Farag I.F."/>
            <person name="Doudna J."/>
            <person name="Cate J.H.D."/>
            <person name="Banfield J.F."/>
        </authorList>
    </citation>
    <scope>NUCLEOTIDE SEQUENCE</scope>
    <source>
        <strain evidence="2">NC_groundwater_1520_Pr4_B-0.1um_53_5</strain>
    </source>
</reference>
<dbReference type="Pfam" id="PF01610">
    <property type="entry name" value="DDE_Tnp_ISL3"/>
    <property type="match status" value="1"/>
</dbReference>
<dbReference type="EMBL" id="JACQXR010000148">
    <property type="protein sequence ID" value="MBI4727698.1"/>
    <property type="molecule type" value="Genomic_DNA"/>
</dbReference>
<evidence type="ECO:0000313" key="3">
    <source>
        <dbReference type="Proteomes" id="UP000736328"/>
    </source>
</evidence>
<proteinExistence type="predicted"/>
<evidence type="ECO:0000259" key="1">
    <source>
        <dbReference type="Pfam" id="PF01610"/>
    </source>
</evidence>
<dbReference type="Proteomes" id="UP000736328">
    <property type="component" value="Unassembled WGS sequence"/>
</dbReference>
<protein>
    <submittedName>
        <fullName evidence="2">Transposase</fullName>
    </submittedName>
</protein>
<dbReference type="AlphaFoldDB" id="A0A933ML61"/>